<dbReference type="FunFam" id="2.70.150.10:FF:000054">
    <property type="entry name" value="Phospholipid-transporting ATPase"/>
    <property type="match status" value="1"/>
</dbReference>
<evidence type="ECO:0000256" key="1">
    <source>
        <dbReference type="ARBA" id="ARBA00004141"/>
    </source>
</evidence>
<feature type="transmembrane region" description="Helical" evidence="16">
    <location>
        <begin position="1065"/>
        <end position="1086"/>
    </location>
</feature>
<evidence type="ECO:0000256" key="11">
    <source>
        <dbReference type="ARBA" id="ARBA00023136"/>
    </source>
</evidence>
<dbReference type="Gene3D" id="3.40.50.1000">
    <property type="entry name" value="HAD superfamily/HAD-like"/>
    <property type="match status" value="2"/>
</dbReference>
<comment type="cofactor">
    <cofactor evidence="15">
        <name>Mg(2+)</name>
        <dbReference type="ChEBI" id="CHEBI:18420"/>
    </cofactor>
</comment>
<feature type="transmembrane region" description="Helical" evidence="16">
    <location>
        <begin position="1035"/>
        <end position="1053"/>
    </location>
</feature>
<evidence type="ECO:0000313" key="21">
    <source>
        <dbReference type="Proteomes" id="UP000594262"/>
    </source>
</evidence>
<evidence type="ECO:0000256" key="17">
    <source>
        <dbReference type="SAM" id="SignalP"/>
    </source>
</evidence>
<dbReference type="FunFam" id="3.40.50.1000:FF:000001">
    <property type="entry name" value="Phospholipid-transporting ATPase IC"/>
    <property type="match status" value="1"/>
</dbReference>
<feature type="chain" id="PRO_5029573915" description="Phospholipid-transporting ATPase" evidence="17">
    <location>
        <begin position="17"/>
        <end position="1216"/>
    </location>
</feature>
<dbReference type="Gene3D" id="1.20.1110.10">
    <property type="entry name" value="Calcium-transporting ATPase, transmembrane domain"/>
    <property type="match status" value="1"/>
</dbReference>
<keyword evidence="8 15" id="KW-0460">Magnesium</keyword>
<dbReference type="SFLD" id="SFLDF00027">
    <property type="entry name" value="p-type_atpase"/>
    <property type="match status" value="1"/>
</dbReference>
<dbReference type="SUPFAM" id="SSF81653">
    <property type="entry name" value="Calcium ATPase, transduction domain A"/>
    <property type="match status" value="1"/>
</dbReference>
<feature type="binding site" evidence="14">
    <location>
        <position position="598"/>
    </location>
    <ligand>
        <name>ATP</name>
        <dbReference type="ChEBI" id="CHEBI:30616"/>
    </ligand>
</feature>
<feature type="binding site" evidence="14">
    <location>
        <position position="632"/>
    </location>
    <ligand>
        <name>ATP</name>
        <dbReference type="ChEBI" id="CHEBI:30616"/>
    </ligand>
</feature>
<feature type="signal peptide" evidence="17">
    <location>
        <begin position="1"/>
        <end position="16"/>
    </location>
</feature>
<evidence type="ECO:0000256" key="13">
    <source>
        <dbReference type="PIRSR" id="PIRSR606539-1"/>
    </source>
</evidence>
<dbReference type="PANTHER" id="PTHR24092:SF190">
    <property type="entry name" value="PHOSPHOLIPID-TRANSPORTING ATPASE"/>
    <property type="match status" value="1"/>
</dbReference>
<dbReference type="GO" id="GO:0005524">
    <property type="term" value="F:ATP binding"/>
    <property type="evidence" value="ECO:0007669"/>
    <property type="project" value="UniProtKB-UniRule"/>
</dbReference>
<feature type="transmembrane region" description="Helical" evidence="16">
    <location>
        <begin position="293"/>
        <end position="316"/>
    </location>
</feature>
<feature type="transmembrane region" description="Helical" evidence="16">
    <location>
        <begin position="946"/>
        <end position="966"/>
    </location>
</feature>
<feature type="transmembrane region" description="Helical" evidence="16">
    <location>
        <begin position="1106"/>
        <end position="1126"/>
    </location>
</feature>
<dbReference type="InterPro" id="IPR008250">
    <property type="entry name" value="ATPase_P-typ_transduc_dom_A_sf"/>
</dbReference>
<evidence type="ECO:0000259" key="19">
    <source>
        <dbReference type="Pfam" id="PF16212"/>
    </source>
</evidence>
<evidence type="ECO:0000256" key="2">
    <source>
        <dbReference type="ARBA" id="ARBA00008109"/>
    </source>
</evidence>
<evidence type="ECO:0000256" key="9">
    <source>
        <dbReference type="ARBA" id="ARBA00022967"/>
    </source>
</evidence>
<evidence type="ECO:0000256" key="6">
    <source>
        <dbReference type="ARBA" id="ARBA00022741"/>
    </source>
</evidence>
<dbReference type="SUPFAM" id="SSF81660">
    <property type="entry name" value="Metal cation-transporting ATPase, ATP-binding domain N"/>
    <property type="match status" value="1"/>
</dbReference>
<protein>
    <recommendedName>
        <fullName evidence="16">Phospholipid-transporting ATPase</fullName>
        <ecNumber evidence="16">7.6.2.1</ecNumber>
    </recommendedName>
</protein>
<evidence type="ECO:0000256" key="8">
    <source>
        <dbReference type="ARBA" id="ARBA00022842"/>
    </source>
</evidence>
<feature type="binding site" evidence="14">
    <location>
        <position position="535"/>
    </location>
    <ligand>
        <name>ATP</name>
        <dbReference type="ChEBI" id="CHEBI:30616"/>
    </ligand>
</feature>
<dbReference type="Gene3D" id="2.70.150.10">
    <property type="entry name" value="Calcium-transporting ATPase, cytoplasmic transduction domain A"/>
    <property type="match status" value="1"/>
</dbReference>
<feature type="binding site" evidence="14">
    <location>
        <position position="860"/>
    </location>
    <ligand>
        <name>ATP</name>
        <dbReference type="ChEBI" id="CHEBI:30616"/>
    </ligand>
</feature>
<dbReference type="InterPro" id="IPR023214">
    <property type="entry name" value="HAD_sf"/>
</dbReference>
<dbReference type="InterPro" id="IPR044492">
    <property type="entry name" value="P_typ_ATPase_HD_dom"/>
</dbReference>
<evidence type="ECO:0000256" key="4">
    <source>
        <dbReference type="ARBA" id="ARBA00022692"/>
    </source>
</evidence>
<dbReference type="SFLD" id="SFLDG00002">
    <property type="entry name" value="C1.7:_P-type_atpase_like"/>
    <property type="match status" value="1"/>
</dbReference>
<dbReference type="InterPro" id="IPR032631">
    <property type="entry name" value="P-type_ATPase_N"/>
</dbReference>
<feature type="binding site" evidence="14">
    <location>
        <position position="712"/>
    </location>
    <ligand>
        <name>ATP</name>
        <dbReference type="ChEBI" id="CHEBI:30616"/>
    </ligand>
</feature>
<dbReference type="InterPro" id="IPR036412">
    <property type="entry name" value="HAD-like_sf"/>
</dbReference>
<feature type="domain" description="P-type ATPase C-terminal" evidence="19">
    <location>
        <begin position="882"/>
        <end position="1136"/>
    </location>
</feature>
<dbReference type="EC" id="7.6.2.1" evidence="16"/>
<dbReference type="EnsemblMetazoa" id="CLYHEMT017054.1">
    <property type="protein sequence ID" value="CLYHEMP017054.1"/>
    <property type="gene ID" value="CLYHEMG017054"/>
</dbReference>
<evidence type="ECO:0000256" key="16">
    <source>
        <dbReference type="RuleBase" id="RU362033"/>
    </source>
</evidence>
<feature type="binding site" evidence="14">
    <location>
        <position position="412"/>
    </location>
    <ligand>
        <name>ATP</name>
        <dbReference type="ChEBI" id="CHEBI:30616"/>
    </ligand>
</feature>
<sequence>MAILGLFRGLLSWVLSICGCGSDKKKKQHYVIRANDSEWNLKEGFPNNHIKTSKYNFLTFIPLNLFEQMQRAANLYFVFQIIIMSIPYITALSPSSTAVPLTFVLLATMIKDGFDDYGRHKSDHSLNNQTALVLNDKGVFVEKKWQDIQTGDIIKVRNDESISADVLALCTSEDSGLLFIETAELDGETNLKVRQPLQETFTTIKTEHDLAQFKGEIVCELPNNRLEKFQGNLLWDGQKLAVDNNNIVLRGCVLRNTPWIYGFVVYAGHDSKLMMNSGKGVFKRSKLDIMTNYLVIWIAGLLAVLCTFLSIMSYVWENSTGRKFQVYKPWPDIMKDSPAIIALMNWPGFVMVLNTLIPISLYISVEVIRLGQSFLIDWDLNLYYEENDTPAKARNTTLTEELGQIQYIFSDKTGTLTQNVMMFKECSINGTRFGQSQAEKDGEITMNDLESVTEPPFVDFSSNQYADPNFKFYDQALRDACVEGEESSIEFFRLLALCHTVMVEAKVATDEVDYVPGYNGDNNGLLEYQAQSPDEGALVTAARNFGIVFKSRTPTSITISINGEDEVYELLSVLDFDNVRKRMSVIVRKDSKIMLYCKGADTIIYELLSNQSQPIMEPTQQHLDTFACEGLRTLCLASKELSQGEFEDWAEEFNEARTSTEDRDEKVFEVYCSIEKDLNLLGATAIEDKLQDGVPDAIANLAEANIKIFVLTGDKQETAINIGYSSMLLTENMHDVFVVEGDNLQTVHANINKYTDRMNEIQTLEGNAPKIYFSGVNDHESVPMEDVDENMKDGFALVISGKSLAFALLPEAEQDFLRLALACKAVICCRVTPLQKALVVELVKKNVKATTLAIGDGANDVSMIKAAHIGVGISGKEGRQAVLAADYSFAQFRFLERLLLVHGRWSYWRMSKFLNYFFYKNFAFTLVQFWYNLFTGFSAMTLYDDYFLSVYNVCFTSLPVLAMGIFDQDVNDQKSLSSPKLYIPGQSNLLFNKKTFALKLFHGVVTSLLLFFIPYGIFKETITSEGLAADLKTDFAVAIGAILVIIVNLQMALDTSHWLWINHFFIWGSIVFYFIFTFTLYSEGLFNFAVTWFPNVSAATNTFGSGAFWAAFFITCVVCLFPVVGYRWAMQKMYPTLGDKIRKGIWKERRSKNLSLLFQRKSRVSLRARPGSHRSAFAFSQESGIGGLLFSGIQKIKGKSKGSFDVAGASSREDEA</sequence>
<dbReference type="NCBIfam" id="TIGR01652">
    <property type="entry name" value="ATPase-Plipid"/>
    <property type="match status" value="1"/>
</dbReference>
<dbReference type="InterPro" id="IPR032630">
    <property type="entry name" value="P_typ_ATPase_c"/>
</dbReference>
<feature type="binding site" evidence="14">
    <location>
        <position position="576"/>
    </location>
    <ligand>
        <name>ATP</name>
        <dbReference type="ChEBI" id="CHEBI:30616"/>
    </ligand>
</feature>
<keyword evidence="4 16" id="KW-0812">Transmembrane</keyword>
<accession>A0A7M5X3Q7</accession>
<comment type="catalytic activity">
    <reaction evidence="12 16">
        <text>ATP + H2O + phospholipidSide 1 = ADP + phosphate + phospholipidSide 2.</text>
        <dbReference type="EC" id="7.6.2.1"/>
    </reaction>
</comment>
<keyword evidence="7 14" id="KW-0067">ATP-binding</keyword>
<feature type="transmembrane region" description="Helical" evidence="16">
    <location>
        <begin position="996"/>
        <end position="1015"/>
    </location>
</feature>
<dbReference type="SUPFAM" id="SSF56784">
    <property type="entry name" value="HAD-like"/>
    <property type="match status" value="1"/>
</dbReference>
<keyword evidence="6 14" id="KW-0547">Nucleotide-binding</keyword>
<feature type="binding site" evidence="15">
    <location>
        <position position="411"/>
    </location>
    <ligand>
        <name>Mg(2+)</name>
        <dbReference type="ChEBI" id="CHEBI:18420"/>
    </ligand>
</feature>
<dbReference type="FunFam" id="3.40.1110.10:FF:000087">
    <property type="entry name" value="Phospholipid-transporting ATPase"/>
    <property type="match status" value="1"/>
</dbReference>
<keyword evidence="11 16" id="KW-0472">Membrane</keyword>
<evidence type="ECO:0000256" key="5">
    <source>
        <dbReference type="ARBA" id="ARBA00022723"/>
    </source>
</evidence>
<keyword evidence="9 16" id="KW-1278">Translocase</keyword>
<keyword evidence="21" id="KW-1185">Reference proteome</keyword>
<dbReference type="GO" id="GO:0140326">
    <property type="term" value="F:ATPase-coupled intramembrane lipid transporter activity"/>
    <property type="evidence" value="ECO:0007669"/>
    <property type="project" value="UniProtKB-EC"/>
</dbReference>
<organism evidence="20 21">
    <name type="scientific">Clytia hemisphaerica</name>
    <dbReference type="NCBI Taxonomy" id="252671"/>
    <lineage>
        <taxon>Eukaryota</taxon>
        <taxon>Metazoa</taxon>
        <taxon>Cnidaria</taxon>
        <taxon>Hydrozoa</taxon>
        <taxon>Hydroidolina</taxon>
        <taxon>Leptothecata</taxon>
        <taxon>Obeliida</taxon>
        <taxon>Clytiidae</taxon>
        <taxon>Clytia</taxon>
    </lineage>
</organism>
<feature type="active site" description="4-aspartylphosphate intermediate" evidence="13">
    <location>
        <position position="411"/>
    </location>
</feature>
<dbReference type="GO" id="GO:0005802">
    <property type="term" value="C:trans-Golgi network"/>
    <property type="evidence" value="ECO:0007669"/>
    <property type="project" value="TreeGrafter"/>
</dbReference>
<feature type="binding site" evidence="14">
    <location>
        <position position="713"/>
    </location>
    <ligand>
        <name>ATP</name>
        <dbReference type="ChEBI" id="CHEBI:30616"/>
    </ligand>
</feature>
<proteinExistence type="inferred from homology"/>
<dbReference type="InterPro" id="IPR023299">
    <property type="entry name" value="ATPase_P-typ_cyto_dom_N"/>
</dbReference>
<comment type="similarity">
    <text evidence="2 16">Belongs to the cation transport ATPase (P-type) (TC 3.A.3) family. Type IV subfamily.</text>
</comment>
<dbReference type="InterPro" id="IPR001757">
    <property type="entry name" value="P_typ_ATPase"/>
</dbReference>
<dbReference type="GeneID" id="136806870"/>
<dbReference type="Pfam" id="PF16209">
    <property type="entry name" value="PhoLip_ATPase_N"/>
    <property type="match status" value="1"/>
</dbReference>
<dbReference type="InterPro" id="IPR006539">
    <property type="entry name" value="P-type_ATPase_IV"/>
</dbReference>
<feature type="binding site" evidence="14">
    <location>
        <position position="836"/>
    </location>
    <ligand>
        <name>ATP</name>
        <dbReference type="ChEBI" id="CHEBI:30616"/>
    </ligand>
</feature>
<keyword evidence="17" id="KW-0732">Signal</keyword>
<evidence type="ECO:0000256" key="3">
    <source>
        <dbReference type="ARBA" id="ARBA00022553"/>
    </source>
</evidence>
<feature type="binding site" evidence="15">
    <location>
        <position position="860"/>
    </location>
    <ligand>
        <name>Mg(2+)</name>
        <dbReference type="ChEBI" id="CHEBI:18420"/>
    </ligand>
</feature>
<feature type="binding site" evidence="15">
    <location>
        <position position="413"/>
    </location>
    <ligand>
        <name>Mg(2+)</name>
        <dbReference type="ChEBI" id="CHEBI:18420"/>
    </ligand>
</feature>
<evidence type="ECO:0000256" key="15">
    <source>
        <dbReference type="PIRSR" id="PIRSR606539-3"/>
    </source>
</evidence>
<dbReference type="PRINTS" id="PR00119">
    <property type="entry name" value="CATATPASE"/>
</dbReference>
<dbReference type="FunFam" id="3.40.50.1000:FF:000014">
    <property type="entry name" value="Phospholipid-transporting ATPase"/>
    <property type="match status" value="1"/>
</dbReference>
<feature type="binding site" evidence="14">
    <location>
        <position position="830"/>
    </location>
    <ligand>
        <name>ATP</name>
        <dbReference type="ChEBI" id="CHEBI:30616"/>
    </ligand>
</feature>
<keyword evidence="10 16" id="KW-1133">Transmembrane helix</keyword>
<dbReference type="AlphaFoldDB" id="A0A7M5X3Q7"/>
<dbReference type="GO" id="GO:0007030">
    <property type="term" value="P:Golgi organization"/>
    <property type="evidence" value="ECO:0007669"/>
    <property type="project" value="TreeGrafter"/>
</dbReference>
<name>A0A7M5X3Q7_9CNID</name>
<dbReference type="PANTHER" id="PTHR24092">
    <property type="entry name" value="PROBABLE PHOSPHOLIPID-TRANSPORTING ATPASE"/>
    <property type="match status" value="1"/>
</dbReference>
<dbReference type="GO" id="GO:0045332">
    <property type="term" value="P:phospholipid translocation"/>
    <property type="evidence" value="ECO:0007669"/>
    <property type="project" value="TreeGrafter"/>
</dbReference>
<dbReference type="SUPFAM" id="SSF81665">
    <property type="entry name" value="Calcium ATPase, transmembrane domain M"/>
    <property type="match status" value="1"/>
</dbReference>
<feature type="binding site" evidence="14">
    <location>
        <position position="411"/>
    </location>
    <ligand>
        <name>ATP</name>
        <dbReference type="ChEBI" id="CHEBI:30616"/>
    </ligand>
</feature>
<dbReference type="GO" id="GO:0005886">
    <property type="term" value="C:plasma membrane"/>
    <property type="evidence" value="ECO:0007669"/>
    <property type="project" value="TreeGrafter"/>
</dbReference>
<dbReference type="NCBIfam" id="TIGR01494">
    <property type="entry name" value="ATPase_P-type"/>
    <property type="match status" value="1"/>
</dbReference>
<dbReference type="OrthoDB" id="377733at2759"/>
<evidence type="ECO:0000256" key="12">
    <source>
        <dbReference type="ARBA" id="ARBA00034036"/>
    </source>
</evidence>
<evidence type="ECO:0000259" key="18">
    <source>
        <dbReference type="Pfam" id="PF16209"/>
    </source>
</evidence>
<feature type="transmembrane region" description="Helical" evidence="16">
    <location>
        <begin position="913"/>
        <end position="934"/>
    </location>
</feature>
<feature type="binding site" evidence="14">
    <location>
        <position position="859"/>
    </location>
    <ligand>
        <name>ATP</name>
        <dbReference type="ChEBI" id="CHEBI:30616"/>
    </ligand>
</feature>
<evidence type="ECO:0000256" key="7">
    <source>
        <dbReference type="ARBA" id="ARBA00022840"/>
    </source>
</evidence>
<keyword evidence="5 15" id="KW-0479">Metal-binding</keyword>
<evidence type="ECO:0000313" key="20">
    <source>
        <dbReference type="EnsemblMetazoa" id="CLYHEMP017054.1"/>
    </source>
</evidence>
<dbReference type="Pfam" id="PF13246">
    <property type="entry name" value="Cation_ATPase"/>
    <property type="match status" value="1"/>
</dbReference>
<dbReference type="Gene3D" id="3.40.1110.10">
    <property type="entry name" value="Calcium-transporting ATPase, cytoplasmic domain N"/>
    <property type="match status" value="2"/>
</dbReference>
<dbReference type="PROSITE" id="PS00154">
    <property type="entry name" value="ATPASE_E1_E2"/>
    <property type="match status" value="1"/>
</dbReference>
<evidence type="ECO:0000256" key="10">
    <source>
        <dbReference type="ARBA" id="ARBA00022989"/>
    </source>
</evidence>
<comment type="subcellular location">
    <subcellularLocation>
        <location evidence="1 16">Membrane</location>
        <topology evidence="1 16">Multi-pass membrane protein</topology>
    </subcellularLocation>
</comment>
<feature type="binding site" evidence="14">
    <location>
        <position position="714"/>
    </location>
    <ligand>
        <name>ATP</name>
        <dbReference type="ChEBI" id="CHEBI:30616"/>
    </ligand>
</feature>
<evidence type="ECO:0000256" key="14">
    <source>
        <dbReference type="PIRSR" id="PIRSR606539-2"/>
    </source>
</evidence>
<reference evidence="20" key="1">
    <citation type="submission" date="2021-01" db="UniProtKB">
        <authorList>
            <consortium name="EnsemblMetazoa"/>
        </authorList>
    </citation>
    <scope>IDENTIFICATION</scope>
</reference>
<feature type="transmembrane region" description="Helical" evidence="16">
    <location>
        <begin position="339"/>
        <end position="363"/>
    </location>
</feature>
<keyword evidence="3" id="KW-0597">Phosphoprotein</keyword>
<dbReference type="CDD" id="cd02073">
    <property type="entry name" value="P-type_ATPase_APLT_Dnf-like"/>
    <property type="match status" value="1"/>
</dbReference>
<dbReference type="RefSeq" id="XP_066919545.1">
    <property type="nucleotide sequence ID" value="XM_067063444.1"/>
</dbReference>
<feature type="binding site" evidence="15">
    <location>
        <position position="856"/>
    </location>
    <ligand>
        <name>Mg(2+)</name>
        <dbReference type="ChEBI" id="CHEBI:18420"/>
    </ligand>
</feature>
<dbReference type="GO" id="GO:0016887">
    <property type="term" value="F:ATP hydrolysis activity"/>
    <property type="evidence" value="ECO:0007669"/>
    <property type="project" value="InterPro"/>
</dbReference>
<feature type="domain" description="P-type ATPase N-terminal" evidence="18">
    <location>
        <begin position="32"/>
        <end position="97"/>
    </location>
</feature>
<feature type="binding site" evidence="14">
    <location>
        <position position="413"/>
    </location>
    <ligand>
        <name>ATP</name>
        <dbReference type="ChEBI" id="CHEBI:30616"/>
    </ligand>
</feature>
<dbReference type="SFLD" id="SFLDS00003">
    <property type="entry name" value="Haloacid_Dehalogenase"/>
    <property type="match status" value="1"/>
</dbReference>
<dbReference type="Pfam" id="PF16212">
    <property type="entry name" value="PhoLip_ATPase_C"/>
    <property type="match status" value="1"/>
</dbReference>
<dbReference type="Proteomes" id="UP000594262">
    <property type="component" value="Unplaced"/>
</dbReference>
<dbReference type="InterPro" id="IPR023298">
    <property type="entry name" value="ATPase_P-typ_TM_dom_sf"/>
</dbReference>
<dbReference type="InterPro" id="IPR018303">
    <property type="entry name" value="ATPase_P-typ_P_site"/>
</dbReference>
<dbReference type="GO" id="GO:0000287">
    <property type="term" value="F:magnesium ion binding"/>
    <property type="evidence" value="ECO:0007669"/>
    <property type="project" value="UniProtKB-UniRule"/>
</dbReference>